<dbReference type="KEGG" id="acm:AciX9_2225"/>
<name>E8X343_GRATM</name>
<protein>
    <submittedName>
        <fullName evidence="1">Uncharacterized protein</fullName>
    </submittedName>
</protein>
<keyword evidence="2" id="KW-1185">Reference proteome</keyword>
<dbReference type="RefSeq" id="WP_013580583.1">
    <property type="nucleotide sequence ID" value="NC_015064.1"/>
</dbReference>
<accession>E8X343</accession>
<dbReference type="OrthoDB" id="1957791at2"/>
<dbReference type="PaxDb" id="1198114-AciX9_2225"/>
<dbReference type="AlphaFoldDB" id="E8X343"/>
<reference evidence="2" key="1">
    <citation type="submission" date="2011-01" db="EMBL/GenBank/DDBJ databases">
        <title>Complete sequence of chromosome of Acidobacterium sp. MP5ACTX9.</title>
        <authorList>
            <consortium name="US DOE Joint Genome Institute"/>
            <person name="Lucas S."/>
            <person name="Copeland A."/>
            <person name="Lapidus A."/>
            <person name="Cheng J.-F."/>
            <person name="Goodwin L."/>
            <person name="Pitluck S."/>
            <person name="Teshima H."/>
            <person name="Detter J.C."/>
            <person name="Han C."/>
            <person name="Tapia R."/>
            <person name="Land M."/>
            <person name="Hauser L."/>
            <person name="Kyrpides N."/>
            <person name="Ivanova N."/>
            <person name="Ovchinnikova G."/>
            <person name="Pagani I."/>
            <person name="Rawat S.R."/>
            <person name="Mannisto M."/>
            <person name="Haggblom M.M."/>
            <person name="Woyke T."/>
        </authorList>
    </citation>
    <scope>NUCLEOTIDE SEQUENCE [LARGE SCALE GENOMIC DNA]</scope>
    <source>
        <strain evidence="2">MP5ACTX9</strain>
    </source>
</reference>
<sequence length="101" mass="11413">MSAQPFQIDYVSPLEDSDSANDNIDIHLRMDDGRVYSLLVATPNNIYSCMDNSQEDYFFGVPPIFVRVLDRKHIEEAINALLSEDDGRWLSIYGTLQVGLG</sequence>
<dbReference type="HOGENOM" id="CLU_2287549_0_0_0"/>
<evidence type="ECO:0000313" key="1">
    <source>
        <dbReference type="EMBL" id="ADW69267.1"/>
    </source>
</evidence>
<evidence type="ECO:0000313" key="2">
    <source>
        <dbReference type="Proteomes" id="UP000000343"/>
    </source>
</evidence>
<dbReference type="Proteomes" id="UP000000343">
    <property type="component" value="Chromosome"/>
</dbReference>
<organism evidence="2">
    <name type="scientific">Granulicella tundricola (strain ATCC BAA-1859 / DSM 23138 / MP5ACTX9)</name>
    <dbReference type="NCBI Taxonomy" id="1198114"/>
    <lineage>
        <taxon>Bacteria</taxon>
        <taxon>Pseudomonadati</taxon>
        <taxon>Acidobacteriota</taxon>
        <taxon>Terriglobia</taxon>
        <taxon>Terriglobales</taxon>
        <taxon>Acidobacteriaceae</taxon>
        <taxon>Granulicella</taxon>
    </lineage>
</organism>
<dbReference type="EMBL" id="CP002480">
    <property type="protein sequence ID" value="ADW69267.1"/>
    <property type="molecule type" value="Genomic_DNA"/>
</dbReference>
<gene>
    <name evidence="1" type="ordered locus">AciX9_2225</name>
</gene>
<proteinExistence type="predicted"/>
<dbReference type="eggNOG" id="ENOG5032VPD">
    <property type="taxonomic scope" value="Bacteria"/>
</dbReference>